<evidence type="ECO:0000313" key="6">
    <source>
        <dbReference type="EMBL" id="KAB0577450.1"/>
    </source>
</evidence>
<keyword evidence="1 4" id="KW-0378">Hydrolase</keyword>
<comment type="caution">
    <text evidence="6">The sequence shown here is derived from an EMBL/GenBank/DDBJ whole genome shotgun (WGS) entry which is preliminary data.</text>
</comment>
<feature type="active site" description="Proton acceptor" evidence="4">
    <location>
        <position position="197"/>
    </location>
</feature>
<dbReference type="Gene3D" id="3.40.1090.10">
    <property type="entry name" value="Cytosolic phospholipase A2 catalytic domain"/>
    <property type="match status" value="2"/>
</dbReference>
<feature type="active site" description="Nucleophile" evidence="4">
    <location>
        <position position="85"/>
    </location>
</feature>
<dbReference type="CDD" id="cd07205">
    <property type="entry name" value="Pat_PNPLA6_PNPLA7_NTE1_like"/>
    <property type="match status" value="1"/>
</dbReference>
<dbReference type="PANTHER" id="PTHR14226:SF29">
    <property type="entry name" value="NEUROPATHY TARGET ESTERASE SWS"/>
    <property type="match status" value="1"/>
</dbReference>
<proteinExistence type="predicted"/>
<dbReference type="PROSITE" id="PS51635">
    <property type="entry name" value="PNPLA"/>
    <property type="match status" value="1"/>
</dbReference>
<evidence type="ECO:0000256" key="1">
    <source>
        <dbReference type="ARBA" id="ARBA00022801"/>
    </source>
</evidence>
<evidence type="ECO:0000256" key="3">
    <source>
        <dbReference type="ARBA" id="ARBA00023098"/>
    </source>
</evidence>
<organism evidence="6 7">
    <name type="scientific">Ideonella dechloratans</name>
    <dbReference type="NCBI Taxonomy" id="36863"/>
    <lineage>
        <taxon>Bacteria</taxon>
        <taxon>Pseudomonadati</taxon>
        <taxon>Pseudomonadota</taxon>
        <taxon>Betaproteobacteria</taxon>
        <taxon>Burkholderiales</taxon>
        <taxon>Sphaerotilaceae</taxon>
        <taxon>Ideonella</taxon>
    </lineage>
</organism>
<dbReference type="PANTHER" id="PTHR14226">
    <property type="entry name" value="NEUROPATHY TARGET ESTERASE/SWISS CHEESE D.MELANOGASTER"/>
    <property type="match status" value="1"/>
</dbReference>
<gene>
    <name evidence="6" type="ORF">F7Q92_16485</name>
</gene>
<sequence>MPSDFVPARRLALGGLGAGLLYLAGCQSTPPAVEPPTQPPVVKPPRPPRIGLALGGGAARGFAHIGVIQVLEEHGIRPDLVVGTSAGSLVAALYASGKSGTELAGMARTMDESALTDWAFPGRGLIRGEALARFVRSQTGNRPIEQMPLPLGIVATDAASGDPILFRRGDTGAAVRASSAVPAVFQPVRIGEREYLDGGLVSPVPVRFAREMGAELVIAVDISSPPDPNATGDAFHLLMQTFAIMGRSINRWELQNADVLIRPSLVGVSSSDFTARMKAVQSGREAATAQWPTLKARIAALTR</sequence>
<keyword evidence="2 4" id="KW-0442">Lipid degradation</keyword>
<evidence type="ECO:0000256" key="4">
    <source>
        <dbReference type="PROSITE-ProRule" id="PRU01161"/>
    </source>
</evidence>
<dbReference type="InterPro" id="IPR050301">
    <property type="entry name" value="NTE"/>
</dbReference>
<dbReference type="GO" id="GO:0016042">
    <property type="term" value="P:lipid catabolic process"/>
    <property type="evidence" value="ECO:0007669"/>
    <property type="project" value="UniProtKB-UniRule"/>
</dbReference>
<dbReference type="GO" id="GO:0016787">
    <property type="term" value="F:hydrolase activity"/>
    <property type="evidence" value="ECO:0007669"/>
    <property type="project" value="UniProtKB-UniRule"/>
</dbReference>
<dbReference type="SUPFAM" id="SSF52151">
    <property type="entry name" value="FabD/lysophospholipase-like"/>
    <property type="match status" value="1"/>
</dbReference>
<dbReference type="InterPro" id="IPR016035">
    <property type="entry name" value="Acyl_Trfase/lysoPLipase"/>
</dbReference>
<protein>
    <submittedName>
        <fullName evidence="6">Patatin-like phospholipase family protein</fullName>
    </submittedName>
</protein>
<feature type="short sequence motif" description="DGA/G" evidence="4">
    <location>
        <begin position="197"/>
        <end position="199"/>
    </location>
</feature>
<keyword evidence="3 4" id="KW-0443">Lipid metabolism</keyword>
<dbReference type="RefSeq" id="WP_151125197.1">
    <property type="nucleotide sequence ID" value="NZ_CP088081.1"/>
</dbReference>
<reference evidence="6 7" key="1">
    <citation type="submission" date="2019-09" db="EMBL/GenBank/DDBJ databases">
        <title>Draft genome sequences of 48 bacterial type strains from the CCUG.</title>
        <authorList>
            <person name="Tunovic T."/>
            <person name="Pineiro-Iglesias B."/>
            <person name="Unosson C."/>
            <person name="Inganas E."/>
            <person name="Ohlen M."/>
            <person name="Cardew S."/>
            <person name="Jensie-Markopoulos S."/>
            <person name="Salva-Serra F."/>
            <person name="Jaen-Luchoro D."/>
            <person name="Karlsson R."/>
            <person name="Svensson-Stadler L."/>
            <person name="Chun J."/>
            <person name="Moore E."/>
        </authorList>
    </citation>
    <scope>NUCLEOTIDE SEQUENCE [LARGE SCALE GENOMIC DNA]</scope>
    <source>
        <strain evidence="6 7">CCUG 30977</strain>
    </source>
</reference>
<dbReference type="EMBL" id="VZPB01000047">
    <property type="protein sequence ID" value="KAB0577450.1"/>
    <property type="molecule type" value="Genomic_DNA"/>
</dbReference>
<evidence type="ECO:0000313" key="7">
    <source>
        <dbReference type="Proteomes" id="UP000430120"/>
    </source>
</evidence>
<feature type="domain" description="PNPLA" evidence="5">
    <location>
        <begin position="52"/>
        <end position="210"/>
    </location>
</feature>
<dbReference type="OrthoDB" id="5290098at2"/>
<dbReference type="Pfam" id="PF01734">
    <property type="entry name" value="Patatin"/>
    <property type="match status" value="1"/>
</dbReference>
<evidence type="ECO:0000259" key="5">
    <source>
        <dbReference type="PROSITE" id="PS51635"/>
    </source>
</evidence>
<evidence type="ECO:0000256" key="2">
    <source>
        <dbReference type="ARBA" id="ARBA00022963"/>
    </source>
</evidence>
<accession>A0A643F8S8</accession>
<dbReference type="Proteomes" id="UP000430120">
    <property type="component" value="Unassembled WGS sequence"/>
</dbReference>
<feature type="short sequence motif" description="GXSXG" evidence="4">
    <location>
        <begin position="83"/>
        <end position="87"/>
    </location>
</feature>
<comment type="caution">
    <text evidence="4">Lacks conserved residue(s) required for the propagation of feature annotation.</text>
</comment>
<dbReference type="AlphaFoldDB" id="A0A643F8S8"/>
<dbReference type="InterPro" id="IPR002641">
    <property type="entry name" value="PNPLA_dom"/>
</dbReference>
<keyword evidence="7" id="KW-1185">Reference proteome</keyword>
<name>A0A643F8S8_IDEDE</name>